<dbReference type="OrthoDB" id="194358at2759"/>
<evidence type="ECO:0000259" key="5">
    <source>
        <dbReference type="Pfam" id="PF24883"/>
    </source>
</evidence>
<feature type="repeat" description="ANK" evidence="3">
    <location>
        <begin position="1199"/>
        <end position="1231"/>
    </location>
</feature>
<feature type="compositionally biased region" description="Basic residues" evidence="4">
    <location>
        <begin position="1"/>
        <end position="12"/>
    </location>
</feature>
<feature type="repeat" description="ANK" evidence="3">
    <location>
        <begin position="1232"/>
        <end position="1264"/>
    </location>
</feature>
<dbReference type="PANTHER" id="PTHR24198">
    <property type="entry name" value="ANKYRIN REPEAT AND PROTEIN KINASE DOMAIN-CONTAINING PROTEIN"/>
    <property type="match status" value="1"/>
</dbReference>
<dbReference type="PROSITE" id="PS50088">
    <property type="entry name" value="ANK_REPEAT"/>
    <property type="match status" value="5"/>
</dbReference>
<name>A0A1J9QTF3_9PEZI</name>
<evidence type="ECO:0000313" key="6">
    <source>
        <dbReference type="EMBL" id="OJD31266.1"/>
    </source>
</evidence>
<dbReference type="InterPro" id="IPR029058">
    <property type="entry name" value="AB_hydrolase_fold"/>
</dbReference>
<dbReference type="GeneID" id="31016919"/>
<comment type="caution">
    <text evidence="6">The sequence shown here is derived from an EMBL/GenBank/DDBJ whole genome shotgun (WGS) entry which is preliminary data.</text>
</comment>
<accession>A0A1J9QTF3</accession>
<dbReference type="InterPro" id="IPR027417">
    <property type="entry name" value="P-loop_NTPase"/>
</dbReference>
<evidence type="ECO:0000256" key="2">
    <source>
        <dbReference type="ARBA" id="ARBA00023043"/>
    </source>
</evidence>
<dbReference type="InterPro" id="IPR002110">
    <property type="entry name" value="Ankyrin_rpt"/>
</dbReference>
<dbReference type="RefSeq" id="XP_020127526.1">
    <property type="nucleotide sequence ID" value="XM_020276658.1"/>
</dbReference>
<dbReference type="SUPFAM" id="SSF53474">
    <property type="entry name" value="alpha/beta-Hydrolases"/>
    <property type="match status" value="1"/>
</dbReference>
<dbReference type="EMBL" id="MNUE01000050">
    <property type="protein sequence ID" value="OJD31266.1"/>
    <property type="molecule type" value="Genomic_DNA"/>
</dbReference>
<keyword evidence="7" id="KW-1185">Reference proteome</keyword>
<dbReference type="Gene3D" id="1.25.40.20">
    <property type="entry name" value="Ankyrin repeat-containing domain"/>
    <property type="match status" value="3"/>
</dbReference>
<keyword evidence="1" id="KW-0677">Repeat</keyword>
<gene>
    <name evidence="6" type="ORF">BKCO1_5000063</name>
</gene>
<feature type="compositionally biased region" description="Polar residues" evidence="4">
    <location>
        <begin position="1621"/>
        <end position="1632"/>
    </location>
</feature>
<dbReference type="Pfam" id="PF24883">
    <property type="entry name" value="NPHP3_N"/>
    <property type="match status" value="1"/>
</dbReference>
<feature type="compositionally biased region" description="Basic residues" evidence="4">
    <location>
        <begin position="1601"/>
        <end position="1620"/>
    </location>
</feature>
<proteinExistence type="predicted"/>
<keyword evidence="2 3" id="KW-0040">ANK repeat</keyword>
<sequence length="1632" mass="184346">MPPSLLKRHKNKSNSGIPPEDTSAGDERQAVALLPSKGDDDAETDSSPLEEVQSFGLFELWPATPDGQPCTIQTEVDIVAVHGLGGGAFRTWTADERLWLRDFLPQTVPEARILTFGYNSAAAFSGSASRIDDFALDLLNRLRANRRRARIDLKRKTMFVCHSLGGIVLKQALILAHARSDLHGWFTDSTIGIIFMGTPHRGADVAYWSKVLGRFVNVFAGSKVRTDILHDLEPKSQTLGRLCELFVERAKSLAIYSFYERRKMAGINSLVVDEHSAILHLPNERSVPVEADHREICKFLTSSNQNYALVLDAILDLVEVATGQQSEHHLNKFEVRFLRFLAAGDWELVLKTIKDRWRSSSCNWITRNAAFDTWTKDLQSKCLWIHGPPGSGKSVMAKHLVQYLKVVLDDQPRDSGSVQNVTFFFCDNKIPALRTSRHLLRSILAQIFQERANHHLFQHFDSELLGKIGEDEVLATSDEAACPRLLEVLLTLITKARGFKFWIVIDAVDELEPIAYNTAFSCLERLLQADSVGRMKILITARSKIQSEFQQQIQPDYISIMGEDTMRDVDDFVTAQVGQLCAAISAHFPVSQQLRKQLEDEVLDISGGNFLHAHLALANFSRRGLPQVRDEFSRRVSKMRNLTADLGSLYVEVFRRIPAHFIPVAKSTFNCVLAAQQPFSLKDLHFFVTLNERHSHFEQVMDEMNTRYAEQLSEFCGSILTLDLGNRVTFIHQSVKDVLIADDPSIGIPAYFSTSLANAHAELAEKCLLLLSWAQFGRQSHRLQLERSLARIEFPFNLPWRERVKAFVSKGHIRWFLDFGCPFYAIKHWMLHVDSAGPQARRTRDLLGSFIIAPGAQYFRLVGSVLFSDSEARLLLPSRHWQLLETFEEPPLHFAMQFGDFPDIILRLIQAGEDVNEVNKHGWTPLHWAIALSRTQSFRTLLASSKTDPNRGNPKADKPIQAAILAKRPSFALELLQDSRTDLNTQGTSGYTTLHAAFIEKQEEVVKCLLQEHRNLDLTLQDDKGVTPMETAFRTRQPGHVILALLRRLENLSRPGSIPSEWSNANLLQHAIDNGICDLEASIIEKDPGQIFDVDRDGFNALTKYAFRGRRQKVEMLLQKTDEVNGFRDTGRYSLLHLCAHQNWEDLVKLLYTRYKAKDVEGDHVGRTMLHWSVENLWSMDTVDISGKPRAWLDRQDRDGLTALHLAMLHRNRAAVQRLVGKGTDPLISDKHGRSAVHIAAEQGFTAALRILLDDGVIDRGTDRDGMTVIHFLAMWEKAPLIEEYIGRGHYSVNILDRRFRSPLHYAAIFGNLSATRALLLSGADPRQRDSAHKLPIHLASQSGHQSVVEYLSERQGSTLGELDGFRQTCLQLAIRNGNRSLIQHLVSSEAMIHNRDIFGKTALHRACVLGDAALVHQLVMLGADAKHRDHLGYEPLDTAIIWREWRVVNVLVSLMPWEYLFQKLSSFGLSIEEKSSEHIDDDVGGRECLVEKLVQYGLWLSALTNPYLTTCQGEFLREGVHNAMIPGIAQYPKIYTASSESRSQHDDTRNSSVKEKDHRKIPKPRSPQASRATEHDRTDVVHSNTPRHKTHGSYPEPGKSSHHHLTSSRDKPKSRRRGTKATTQKDSCVVT</sequence>
<protein>
    <submittedName>
        <fullName evidence="6">Ankyrin repeat protein</fullName>
    </submittedName>
</protein>
<dbReference type="SUPFAM" id="SSF48403">
    <property type="entry name" value="Ankyrin repeat"/>
    <property type="match status" value="2"/>
</dbReference>
<dbReference type="Pfam" id="PF12796">
    <property type="entry name" value="Ank_2"/>
    <property type="match status" value="3"/>
</dbReference>
<organism evidence="6 7">
    <name type="scientific">Diplodia corticola</name>
    <dbReference type="NCBI Taxonomy" id="236234"/>
    <lineage>
        <taxon>Eukaryota</taxon>
        <taxon>Fungi</taxon>
        <taxon>Dikarya</taxon>
        <taxon>Ascomycota</taxon>
        <taxon>Pezizomycotina</taxon>
        <taxon>Dothideomycetes</taxon>
        <taxon>Dothideomycetes incertae sedis</taxon>
        <taxon>Botryosphaeriales</taxon>
        <taxon>Botryosphaeriaceae</taxon>
        <taxon>Diplodia</taxon>
    </lineage>
</organism>
<feature type="repeat" description="ANK" evidence="3">
    <location>
        <begin position="887"/>
        <end position="920"/>
    </location>
</feature>
<feature type="repeat" description="ANK" evidence="3">
    <location>
        <begin position="1399"/>
        <end position="1431"/>
    </location>
</feature>
<evidence type="ECO:0000256" key="3">
    <source>
        <dbReference type="PROSITE-ProRule" id="PRU00023"/>
    </source>
</evidence>
<feature type="repeat" description="ANK" evidence="3">
    <location>
        <begin position="1299"/>
        <end position="1331"/>
    </location>
</feature>
<dbReference type="PROSITE" id="PS50297">
    <property type="entry name" value="ANK_REP_REGION"/>
    <property type="match status" value="4"/>
</dbReference>
<dbReference type="PANTHER" id="PTHR24198:SF193">
    <property type="match status" value="1"/>
</dbReference>
<dbReference type="InterPro" id="IPR056884">
    <property type="entry name" value="NPHP3-like_N"/>
</dbReference>
<dbReference type="STRING" id="236234.A0A1J9QTF3"/>
<reference evidence="6 7" key="1">
    <citation type="submission" date="2016-10" db="EMBL/GenBank/DDBJ databases">
        <title>Proteomics and genomics reveal pathogen-plant mechanisms compatible with a hemibiotrophic lifestyle of Diplodia corticola.</title>
        <authorList>
            <person name="Fernandes I."/>
            <person name="De Jonge R."/>
            <person name="Van De Peer Y."/>
            <person name="Devreese B."/>
            <person name="Alves A."/>
            <person name="Esteves A.C."/>
        </authorList>
    </citation>
    <scope>NUCLEOTIDE SEQUENCE [LARGE SCALE GENOMIC DNA]</scope>
    <source>
        <strain evidence="6 7">CBS 112549</strain>
    </source>
</reference>
<evidence type="ECO:0000313" key="7">
    <source>
        <dbReference type="Proteomes" id="UP000183809"/>
    </source>
</evidence>
<dbReference type="InterPro" id="IPR036770">
    <property type="entry name" value="Ankyrin_rpt-contain_sf"/>
</dbReference>
<dbReference type="Gene3D" id="3.40.50.1820">
    <property type="entry name" value="alpha/beta hydrolase"/>
    <property type="match status" value="1"/>
</dbReference>
<feature type="region of interest" description="Disordered" evidence="4">
    <location>
        <begin position="1538"/>
        <end position="1632"/>
    </location>
</feature>
<evidence type="ECO:0000256" key="1">
    <source>
        <dbReference type="ARBA" id="ARBA00022737"/>
    </source>
</evidence>
<dbReference type="Gene3D" id="3.40.50.300">
    <property type="entry name" value="P-loop containing nucleotide triphosphate hydrolases"/>
    <property type="match status" value="1"/>
</dbReference>
<feature type="domain" description="Nephrocystin 3-like N-terminal" evidence="5">
    <location>
        <begin position="361"/>
        <end position="542"/>
    </location>
</feature>
<feature type="compositionally biased region" description="Basic and acidic residues" evidence="4">
    <location>
        <begin position="1543"/>
        <end position="1559"/>
    </location>
</feature>
<feature type="region of interest" description="Disordered" evidence="4">
    <location>
        <begin position="1"/>
        <end position="48"/>
    </location>
</feature>
<dbReference type="Proteomes" id="UP000183809">
    <property type="component" value="Unassembled WGS sequence"/>
</dbReference>
<dbReference type="SMART" id="SM00248">
    <property type="entry name" value="ANK"/>
    <property type="match status" value="12"/>
</dbReference>
<evidence type="ECO:0000256" key="4">
    <source>
        <dbReference type="SAM" id="MobiDB-lite"/>
    </source>
</evidence>
<dbReference type="Pfam" id="PF00023">
    <property type="entry name" value="Ank"/>
    <property type="match status" value="1"/>
</dbReference>
<dbReference type="SUPFAM" id="SSF52540">
    <property type="entry name" value="P-loop containing nucleoside triphosphate hydrolases"/>
    <property type="match status" value="1"/>
</dbReference>